<evidence type="ECO:0000313" key="2">
    <source>
        <dbReference type="Proteomes" id="UP000053105"/>
    </source>
</evidence>
<protein>
    <submittedName>
        <fullName evidence="1">Uncharacterized protein</fullName>
    </submittedName>
</protein>
<accession>A0A0N0BDT4</accession>
<name>A0A0N0BDT4_9HYME</name>
<dbReference type="Proteomes" id="UP000053105">
    <property type="component" value="Unassembled WGS sequence"/>
</dbReference>
<proteinExistence type="predicted"/>
<dbReference type="AlphaFoldDB" id="A0A0N0BDT4"/>
<evidence type="ECO:0000313" key="1">
    <source>
        <dbReference type="EMBL" id="KOX70911.1"/>
    </source>
</evidence>
<gene>
    <name evidence="1" type="ORF">WN51_03340</name>
</gene>
<keyword evidence="2" id="KW-1185">Reference proteome</keyword>
<reference evidence="1 2" key="1">
    <citation type="submission" date="2015-07" db="EMBL/GenBank/DDBJ databases">
        <title>The genome of Melipona quadrifasciata.</title>
        <authorList>
            <person name="Pan H."/>
            <person name="Kapheim K."/>
        </authorList>
    </citation>
    <scope>NUCLEOTIDE SEQUENCE [LARGE SCALE GENOMIC DNA]</scope>
    <source>
        <strain evidence="1">0111107301</strain>
        <tissue evidence="1">Whole body</tissue>
    </source>
</reference>
<sequence>MSGYPSNFYLLEYFISDSSRIPYGAIEKLFSTIRRTPLKCCSKELDANSRSESIGLKELKISTDQRGQGSSKGYIRGPTLQPSISREIVWSFPWGKVTRVSRMAVAYIAGLITPILQNYDEIARRNGRGISRNGVNESGKGEQRLNNFPLVINTAKIIPNERRKLSFKHSFCKKICVYSNSNLSCIKITELEQTTEFRQDLVERKKHGSAKRACLGKELLKTQKLIPAGQKEMQLDAAAWIKTHTWLPNKRGSRPGKFANGALAPSLPSMQIVF</sequence>
<organism evidence="1 2">
    <name type="scientific">Melipona quadrifasciata</name>
    <dbReference type="NCBI Taxonomy" id="166423"/>
    <lineage>
        <taxon>Eukaryota</taxon>
        <taxon>Metazoa</taxon>
        <taxon>Ecdysozoa</taxon>
        <taxon>Arthropoda</taxon>
        <taxon>Hexapoda</taxon>
        <taxon>Insecta</taxon>
        <taxon>Pterygota</taxon>
        <taxon>Neoptera</taxon>
        <taxon>Endopterygota</taxon>
        <taxon>Hymenoptera</taxon>
        <taxon>Apocrita</taxon>
        <taxon>Aculeata</taxon>
        <taxon>Apoidea</taxon>
        <taxon>Anthophila</taxon>
        <taxon>Apidae</taxon>
        <taxon>Melipona</taxon>
    </lineage>
</organism>
<dbReference type="EMBL" id="KQ435850">
    <property type="protein sequence ID" value="KOX70911.1"/>
    <property type="molecule type" value="Genomic_DNA"/>
</dbReference>